<dbReference type="GO" id="GO:0030313">
    <property type="term" value="C:cell envelope"/>
    <property type="evidence" value="ECO:0007669"/>
    <property type="project" value="UniProtKB-SubCell"/>
</dbReference>
<evidence type="ECO:0000256" key="2">
    <source>
        <dbReference type="ARBA" id="ARBA00023054"/>
    </source>
</evidence>
<keyword evidence="3" id="KW-1133">Transmembrane helix</keyword>
<keyword evidence="2" id="KW-0175">Coiled coil</keyword>
<dbReference type="PANTHER" id="PTHR32347">
    <property type="entry name" value="EFFLUX SYSTEM COMPONENT YKNX-RELATED"/>
    <property type="match status" value="1"/>
</dbReference>
<sequence length="418" mass="48394">MMDTLIEQKKGFKKKYISYVIAGLLLTLAAGWLFFGNRTRRVHVDRNTLNIQPVMVGLFNDYMRVNGQVLPIRTVQLSVTEGGMVAEKIVEEGTMVKQGEVIVRLTNPMLNLSILDSEAQLAEKQNFLRNTLLDMEQNRLSLKKDQLQFDIEVGRQKRRFEQYKCLYDEKLVSREEYLQAQEEYELAFNRHNLVVESRKQDSIYRSVQVEQLEESLDNMRRNLVLVRQRGEDLNVKAPVSGQLGLLDVEIGQSIATGTRIGQINVLSDFKVEAFIDEHYIDRVREGLNATFERQDKDYELRVRKVYPEVRDKQFRTDFVFEGERPDNIRAGQTYYINLQLGQPVEANLIPRGAFYQSTSGQWIFVVTPDGKKAVRRNVQIKRQNPMYYEVISGLEPGEKVVISSYENFSDAGELVLKD</sequence>
<dbReference type="EMBL" id="CP012801">
    <property type="protein sequence ID" value="ALJ59495.1"/>
    <property type="molecule type" value="Genomic_DNA"/>
</dbReference>
<dbReference type="STRING" id="246787.BcellWH2_02254"/>
<name>A0A0P0G647_9BACE</name>
<feature type="domain" description="Multidrug resistance protein MdtA-like C-terminal permuted SH3" evidence="4">
    <location>
        <begin position="348"/>
        <end position="404"/>
    </location>
</feature>
<evidence type="ECO:0000256" key="3">
    <source>
        <dbReference type="SAM" id="Phobius"/>
    </source>
</evidence>
<feature type="transmembrane region" description="Helical" evidence="3">
    <location>
        <begin position="16"/>
        <end position="35"/>
    </location>
</feature>
<dbReference type="Gene3D" id="2.40.30.170">
    <property type="match status" value="1"/>
</dbReference>
<proteinExistence type="predicted"/>
<reference evidence="5 6" key="1">
    <citation type="journal article" date="2015" name="Science">
        <title>Genetic determinants of in vivo fitness and diet responsiveness in multiple human gut Bacteroides.</title>
        <authorList>
            <person name="Wu M."/>
            <person name="McNulty N.P."/>
            <person name="Rodionov D.A."/>
            <person name="Khoroshkin M.S."/>
            <person name="Griffin N.W."/>
            <person name="Cheng J."/>
            <person name="Latreille P."/>
            <person name="Kerstetter R.A."/>
            <person name="Terrapon N."/>
            <person name="Henrissat B."/>
            <person name="Osterman A.L."/>
            <person name="Gordon J.I."/>
        </authorList>
    </citation>
    <scope>NUCLEOTIDE SEQUENCE [LARGE SCALE GENOMIC DNA]</scope>
    <source>
        <strain evidence="5 6">WH2</strain>
    </source>
</reference>
<evidence type="ECO:0000313" key="6">
    <source>
        <dbReference type="Proteomes" id="UP000061809"/>
    </source>
</evidence>
<dbReference type="Proteomes" id="UP000061809">
    <property type="component" value="Chromosome"/>
</dbReference>
<evidence type="ECO:0000313" key="5">
    <source>
        <dbReference type="EMBL" id="ALJ59495.1"/>
    </source>
</evidence>
<dbReference type="Gene3D" id="2.40.420.20">
    <property type="match status" value="1"/>
</dbReference>
<organism evidence="5 6">
    <name type="scientific">Bacteroides cellulosilyticus</name>
    <dbReference type="NCBI Taxonomy" id="246787"/>
    <lineage>
        <taxon>Bacteria</taxon>
        <taxon>Pseudomonadati</taxon>
        <taxon>Bacteroidota</taxon>
        <taxon>Bacteroidia</taxon>
        <taxon>Bacteroidales</taxon>
        <taxon>Bacteroidaceae</taxon>
        <taxon>Bacteroides</taxon>
    </lineage>
</organism>
<dbReference type="InterPro" id="IPR050465">
    <property type="entry name" value="UPF0194_transport"/>
</dbReference>
<dbReference type="KEGG" id="bcel:BcellWH2_02254"/>
<dbReference type="InterPro" id="IPR058627">
    <property type="entry name" value="MdtA-like_C"/>
</dbReference>
<dbReference type="PANTHER" id="PTHR32347:SF23">
    <property type="entry name" value="BLL5650 PROTEIN"/>
    <property type="match status" value="1"/>
</dbReference>
<keyword evidence="3" id="KW-0472">Membrane</keyword>
<protein>
    <submittedName>
        <fullName evidence="5">Putative efflux pump membrane fusion protein</fullName>
    </submittedName>
</protein>
<dbReference type="Pfam" id="PF25967">
    <property type="entry name" value="RND-MFP_C"/>
    <property type="match status" value="1"/>
</dbReference>
<dbReference type="Gene3D" id="2.40.50.100">
    <property type="match status" value="1"/>
</dbReference>
<dbReference type="PATRIC" id="fig|246787.4.peg.2315"/>
<gene>
    <name evidence="5" type="ORF">BcellWH2_02254</name>
</gene>
<accession>A0A0P0G647</accession>
<dbReference type="Gene3D" id="1.10.287.470">
    <property type="entry name" value="Helix hairpin bin"/>
    <property type="match status" value="1"/>
</dbReference>
<dbReference type="AlphaFoldDB" id="A0A0P0G647"/>
<keyword evidence="3" id="KW-0812">Transmembrane</keyword>
<comment type="subcellular location">
    <subcellularLocation>
        <location evidence="1">Cell envelope</location>
    </subcellularLocation>
</comment>
<dbReference type="eggNOG" id="COG0845">
    <property type="taxonomic scope" value="Bacteria"/>
</dbReference>
<dbReference type="SUPFAM" id="SSF111369">
    <property type="entry name" value="HlyD-like secretion proteins"/>
    <property type="match status" value="1"/>
</dbReference>
<evidence type="ECO:0000256" key="1">
    <source>
        <dbReference type="ARBA" id="ARBA00004196"/>
    </source>
</evidence>
<evidence type="ECO:0000259" key="4">
    <source>
        <dbReference type="Pfam" id="PF25967"/>
    </source>
</evidence>